<feature type="domain" description="ABC transmembrane type-1" evidence="8">
    <location>
        <begin position="108"/>
        <end position="308"/>
    </location>
</feature>
<keyword evidence="2 7" id="KW-0813">Transport</keyword>
<keyword evidence="3" id="KW-1003">Cell membrane</keyword>
<dbReference type="InterPro" id="IPR000515">
    <property type="entry name" value="MetI-like"/>
</dbReference>
<dbReference type="Pfam" id="PF19300">
    <property type="entry name" value="BPD_transp_1_N"/>
    <property type="match status" value="1"/>
</dbReference>
<gene>
    <name evidence="9" type="ORF">GCM10009665_71420</name>
</gene>
<keyword evidence="5 7" id="KW-1133">Transmembrane helix</keyword>
<dbReference type="Proteomes" id="UP001500037">
    <property type="component" value="Unassembled WGS sequence"/>
</dbReference>
<organism evidence="9 10">
    <name type="scientific">Kitasatospora nipponensis</name>
    <dbReference type="NCBI Taxonomy" id="258049"/>
    <lineage>
        <taxon>Bacteria</taxon>
        <taxon>Bacillati</taxon>
        <taxon>Actinomycetota</taxon>
        <taxon>Actinomycetes</taxon>
        <taxon>Kitasatosporales</taxon>
        <taxon>Streptomycetaceae</taxon>
        <taxon>Kitasatospora</taxon>
    </lineage>
</organism>
<comment type="caution">
    <text evidence="9">The sequence shown here is derived from an EMBL/GenBank/DDBJ whole genome shotgun (WGS) entry which is preliminary data.</text>
</comment>
<keyword evidence="10" id="KW-1185">Reference proteome</keyword>
<sequence>MTVRDDVTIPRVLRAVLKRLAGGLAVLLGAATVAFIALQLIPGDPVTVMLGPGTAATPEVKAQIRAQFGLDRPIPLQYLHYLGRLLTGDLGESYQLQRPVAQLIGDQLWPTVQLASAALLLALVLAVAAAVATAGRRPALRSLAILAELLTVSSPSYWIGILLLTVFSFQWQVFPVAGDQGLPALVLPALTLALPLTGVLAQVLREGLESALERPFALTARARGLSGTAVLLRHALRHAAVPAVTLTGWLTGSLLGGAVLVEIVFGRPGIGALSLQGTTNKDMPLVIGLVLLSALVFVVISTLVDLLYLLIDPRLRTG</sequence>
<evidence type="ECO:0000259" key="8">
    <source>
        <dbReference type="PROSITE" id="PS50928"/>
    </source>
</evidence>
<dbReference type="PANTHER" id="PTHR43163">
    <property type="entry name" value="DIPEPTIDE TRANSPORT SYSTEM PERMEASE PROTEIN DPPB-RELATED"/>
    <property type="match status" value="1"/>
</dbReference>
<dbReference type="EMBL" id="BAAALF010000238">
    <property type="protein sequence ID" value="GAA1273353.1"/>
    <property type="molecule type" value="Genomic_DNA"/>
</dbReference>
<feature type="transmembrane region" description="Helical" evidence="7">
    <location>
        <begin position="243"/>
        <end position="265"/>
    </location>
</feature>
<evidence type="ECO:0000313" key="10">
    <source>
        <dbReference type="Proteomes" id="UP001500037"/>
    </source>
</evidence>
<evidence type="ECO:0000256" key="5">
    <source>
        <dbReference type="ARBA" id="ARBA00022989"/>
    </source>
</evidence>
<protein>
    <submittedName>
        <fullName evidence="9">ABC transporter permease</fullName>
    </submittedName>
</protein>
<keyword evidence="4 7" id="KW-0812">Transmembrane</keyword>
<dbReference type="InterPro" id="IPR045621">
    <property type="entry name" value="BPD_transp_1_N"/>
</dbReference>
<dbReference type="PROSITE" id="PS50928">
    <property type="entry name" value="ABC_TM1"/>
    <property type="match status" value="1"/>
</dbReference>
<dbReference type="InterPro" id="IPR035906">
    <property type="entry name" value="MetI-like_sf"/>
</dbReference>
<feature type="transmembrane region" description="Helical" evidence="7">
    <location>
        <begin position="285"/>
        <end position="311"/>
    </location>
</feature>
<comment type="subcellular location">
    <subcellularLocation>
        <location evidence="1 7">Cell membrane</location>
        <topology evidence="1 7">Multi-pass membrane protein</topology>
    </subcellularLocation>
</comment>
<evidence type="ECO:0000256" key="3">
    <source>
        <dbReference type="ARBA" id="ARBA00022475"/>
    </source>
</evidence>
<proteinExistence type="inferred from homology"/>
<dbReference type="CDD" id="cd06261">
    <property type="entry name" value="TM_PBP2"/>
    <property type="match status" value="1"/>
</dbReference>
<reference evidence="9 10" key="1">
    <citation type="journal article" date="2019" name="Int. J. Syst. Evol. Microbiol.">
        <title>The Global Catalogue of Microorganisms (GCM) 10K type strain sequencing project: providing services to taxonomists for standard genome sequencing and annotation.</title>
        <authorList>
            <consortium name="The Broad Institute Genomics Platform"/>
            <consortium name="The Broad Institute Genome Sequencing Center for Infectious Disease"/>
            <person name="Wu L."/>
            <person name="Ma J."/>
        </authorList>
    </citation>
    <scope>NUCLEOTIDE SEQUENCE [LARGE SCALE GENOMIC DNA]</scope>
    <source>
        <strain evidence="9 10">JCM 13004</strain>
    </source>
</reference>
<evidence type="ECO:0000256" key="7">
    <source>
        <dbReference type="RuleBase" id="RU363032"/>
    </source>
</evidence>
<dbReference type="SUPFAM" id="SSF161098">
    <property type="entry name" value="MetI-like"/>
    <property type="match status" value="1"/>
</dbReference>
<dbReference type="Pfam" id="PF00528">
    <property type="entry name" value="BPD_transp_1"/>
    <property type="match status" value="1"/>
</dbReference>
<accession>A0ABN1WYX2</accession>
<keyword evidence="6 7" id="KW-0472">Membrane</keyword>
<evidence type="ECO:0000256" key="4">
    <source>
        <dbReference type="ARBA" id="ARBA00022692"/>
    </source>
</evidence>
<dbReference type="RefSeq" id="WP_344446382.1">
    <property type="nucleotide sequence ID" value="NZ_BAAALF010000238.1"/>
</dbReference>
<feature type="transmembrane region" description="Helical" evidence="7">
    <location>
        <begin position="143"/>
        <end position="169"/>
    </location>
</feature>
<evidence type="ECO:0000256" key="6">
    <source>
        <dbReference type="ARBA" id="ARBA00023136"/>
    </source>
</evidence>
<comment type="similarity">
    <text evidence="7">Belongs to the binding-protein-dependent transport system permease family.</text>
</comment>
<feature type="transmembrane region" description="Helical" evidence="7">
    <location>
        <begin position="20"/>
        <end position="41"/>
    </location>
</feature>
<name>A0ABN1WYX2_9ACTN</name>
<feature type="transmembrane region" description="Helical" evidence="7">
    <location>
        <begin position="181"/>
        <end position="204"/>
    </location>
</feature>
<evidence type="ECO:0000313" key="9">
    <source>
        <dbReference type="EMBL" id="GAA1273353.1"/>
    </source>
</evidence>
<feature type="transmembrane region" description="Helical" evidence="7">
    <location>
        <begin position="112"/>
        <end position="131"/>
    </location>
</feature>
<evidence type="ECO:0000256" key="1">
    <source>
        <dbReference type="ARBA" id="ARBA00004651"/>
    </source>
</evidence>
<dbReference type="PANTHER" id="PTHR43163:SF6">
    <property type="entry name" value="DIPEPTIDE TRANSPORT SYSTEM PERMEASE PROTEIN DPPB-RELATED"/>
    <property type="match status" value="1"/>
</dbReference>
<evidence type="ECO:0000256" key="2">
    <source>
        <dbReference type="ARBA" id="ARBA00022448"/>
    </source>
</evidence>
<dbReference type="Gene3D" id="1.10.3720.10">
    <property type="entry name" value="MetI-like"/>
    <property type="match status" value="1"/>
</dbReference>